<sequence length="122" mass="14111">MTSHIMPHRVWAAATFNKLLFVGGYQKMYLPIRVVFWSFTIPFTVSRHFRNRVLQQIDVRTRRQDLSLCRVIEMRYINISHLQVLFWPTAAAAAAAAVAADAALCLLRFALLAMLCHCSYYF</sequence>
<evidence type="ECO:0000256" key="1">
    <source>
        <dbReference type="SAM" id="Phobius"/>
    </source>
</evidence>
<keyword evidence="1" id="KW-0812">Transmembrane</keyword>
<evidence type="ECO:0000313" key="3">
    <source>
        <dbReference type="Proteomes" id="UP000092460"/>
    </source>
</evidence>
<organism evidence="2 3">
    <name type="scientific">Glossina palpalis gambiensis</name>
    <dbReference type="NCBI Taxonomy" id="67801"/>
    <lineage>
        <taxon>Eukaryota</taxon>
        <taxon>Metazoa</taxon>
        <taxon>Ecdysozoa</taxon>
        <taxon>Arthropoda</taxon>
        <taxon>Hexapoda</taxon>
        <taxon>Insecta</taxon>
        <taxon>Pterygota</taxon>
        <taxon>Neoptera</taxon>
        <taxon>Endopterygota</taxon>
        <taxon>Diptera</taxon>
        <taxon>Brachycera</taxon>
        <taxon>Muscomorpha</taxon>
        <taxon>Hippoboscoidea</taxon>
        <taxon>Glossinidae</taxon>
        <taxon>Glossina</taxon>
    </lineage>
</organism>
<accession>A0A1B0BHZ7</accession>
<dbReference type="AlphaFoldDB" id="A0A1B0BHZ7"/>
<keyword evidence="3" id="KW-1185">Reference proteome</keyword>
<reference evidence="3" key="1">
    <citation type="submission" date="2015-01" db="EMBL/GenBank/DDBJ databases">
        <authorList>
            <person name="Aksoy S."/>
            <person name="Warren W."/>
            <person name="Wilson R.K."/>
        </authorList>
    </citation>
    <scope>NUCLEOTIDE SEQUENCE [LARGE SCALE GENOMIC DNA]</scope>
    <source>
        <strain evidence="3">IAEA</strain>
    </source>
</reference>
<dbReference type="EMBL" id="JXJN01014695">
    <property type="status" value="NOT_ANNOTATED_CDS"/>
    <property type="molecule type" value="Genomic_DNA"/>
</dbReference>
<keyword evidence="1" id="KW-0472">Membrane</keyword>
<proteinExistence type="predicted"/>
<dbReference type="VEuPathDB" id="VectorBase:GPPI030740"/>
<protein>
    <submittedName>
        <fullName evidence="2">Uncharacterized protein</fullName>
    </submittedName>
</protein>
<reference evidence="2" key="2">
    <citation type="submission" date="2020-05" db="UniProtKB">
        <authorList>
            <consortium name="EnsemblMetazoa"/>
        </authorList>
    </citation>
    <scope>IDENTIFICATION</scope>
    <source>
        <strain evidence="2">IAEA</strain>
    </source>
</reference>
<dbReference type="Proteomes" id="UP000092460">
    <property type="component" value="Unassembled WGS sequence"/>
</dbReference>
<keyword evidence="1" id="KW-1133">Transmembrane helix</keyword>
<feature type="transmembrane region" description="Helical" evidence="1">
    <location>
        <begin position="84"/>
        <end position="111"/>
    </location>
</feature>
<name>A0A1B0BHZ7_9MUSC</name>
<feature type="transmembrane region" description="Helical" evidence="1">
    <location>
        <begin position="28"/>
        <end position="45"/>
    </location>
</feature>
<evidence type="ECO:0000313" key="2">
    <source>
        <dbReference type="EnsemblMetazoa" id="GPPI030740-PA"/>
    </source>
</evidence>
<dbReference type="EnsemblMetazoa" id="GPPI030740-RA">
    <property type="protein sequence ID" value="GPPI030740-PA"/>
    <property type="gene ID" value="GPPI030740"/>
</dbReference>